<dbReference type="VEuPathDB" id="ToxoDB:LOC113147206"/>
<reference evidence="2 3" key="1">
    <citation type="journal article" date="2016" name="BMC Genomics">
        <title>Comparative genomics reveals Cyclospora cayetanensis possesses coccidia-like metabolism and invasion components but unique surface antigens.</title>
        <authorList>
            <person name="Liu S."/>
            <person name="Wang L."/>
            <person name="Zheng H."/>
            <person name="Xu Z."/>
            <person name="Roellig D.M."/>
            <person name="Li N."/>
            <person name="Frace M.A."/>
            <person name="Tang K."/>
            <person name="Arrowood M.J."/>
            <person name="Moss D.M."/>
            <person name="Zhang L."/>
            <person name="Feng Y."/>
            <person name="Xiao L."/>
        </authorList>
    </citation>
    <scope>NUCLEOTIDE SEQUENCE [LARGE SCALE GENOMIC DNA]</scope>
    <source>
        <strain evidence="2 3">CHN_HEN01</strain>
    </source>
</reference>
<dbReference type="AlphaFoldDB" id="A0A1D3CWA5"/>
<organism evidence="2 3">
    <name type="scientific">Cyclospora cayetanensis</name>
    <dbReference type="NCBI Taxonomy" id="88456"/>
    <lineage>
        <taxon>Eukaryota</taxon>
        <taxon>Sar</taxon>
        <taxon>Alveolata</taxon>
        <taxon>Apicomplexa</taxon>
        <taxon>Conoidasida</taxon>
        <taxon>Coccidia</taxon>
        <taxon>Eucoccidiorida</taxon>
        <taxon>Eimeriorina</taxon>
        <taxon>Eimeriidae</taxon>
        <taxon>Cyclospora</taxon>
    </lineage>
</organism>
<dbReference type="InParanoid" id="A0A1D3CWA5"/>
<feature type="region of interest" description="Disordered" evidence="1">
    <location>
        <begin position="161"/>
        <end position="214"/>
    </location>
</feature>
<gene>
    <name evidence="2" type="ORF">cyc_02027</name>
</gene>
<dbReference type="EMBL" id="JROU02001717">
    <property type="protein sequence ID" value="OEH75473.1"/>
    <property type="molecule type" value="Genomic_DNA"/>
</dbReference>
<comment type="caution">
    <text evidence="2">The sequence shown here is derived from an EMBL/GenBank/DDBJ whole genome shotgun (WGS) entry which is preliminary data.</text>
</comment>
<protein>
    <submittedName>
        <fullName evidence="2">Uncharacterized protein</fullName>
    </submittedName>
</protein>
<dbReference type="Proteomes" id="UP000095192">
    <property type="component" value="Unassembled WGS sequence"/>
</dbReference>
<evidence type="ECO:0000313" key="2">
    <source>
        <dbReference type="EMBL" id="OEH75473.1"/>
    </source>
</evidence>
<dbReference type="PROSITE" id="PS51257">
    <property type="entry name" value="PROKAR_LIPOPROTEIN"/>
    <property type="match status" value="1"/>
</dbReference>
<evidence type="ECO:0000256" key="1">
    <source>
        <dbReference type="SAM" id="MobiDB-lite"/>
    </source>
</evidence>
<sequence>MAGKAFNCIERAPGTALAGAAAAAACRGHCSHTAAAVGTQSFGISELRIFWKASFVSSFNIKIEVRCFSVAFCIRDAPPYADIAVHALLLDAMASKAWSLLPLREFTRTAFLQRIPRSSLTLGAAASPAAATTLGGSISQHLLTASGSLAAAPAVAQLSQHPRRYVHGTERRRGLQTESRDSQEPSGAHQGEQHSEAERHDDQQKQPCKEKVFDGGALPPSSSSFWLSLQRSGTPTDIEFCFFCCEPEISLCF</sequence>
<evidence type="ECO:0000313" key="3">
    <source>
        <dbReference type="Proteomes" id="UP000095192"/>
    </source>
</evidence>
<keyword evidence="3" id="KW-1185">Reference proteome</keyword>
<name>A0A1D3CWA5_9EIME</name>
<proteinExistence type="predicted"/>
<feature type="compositionally biased region" description="Basic and acidic residues" evidence="1">
    <location>
        <begin position="167"/>
        <end position="183"/>
    </location>
</feature>
<dbReference type="VEuPathDB" id="ToxoDB:cyc_02027"/>
<accession>A0A1D3CWA5</accession>
<feature type="compositionally biased region" description="Basic and acidic residues" evidence="1">
    <location>
        <begin position="191"/>
        <end position="213"/>
    </location>
</feature>